<dbReference type="EMBL" id="CP133621">
    <property type="protein sequence ID" value="WMV49746.1"/>
    <property type="molecule type" value="Genomic_DNA"/>
</dbReference>
<keyword evidence="2" id="KW-1185">Reference proteome</keyword>
<feature type="non-terminal residue" evidence="1">
    <location>
        <position position="93"/>
    </location>
</feature>
<reference evidence="1" key="1">
    <citation type="submission" date="2023-08" db="EMBL/GenBank/DDBJ databases">
        <title>A de novo genome assembly of Solanum verrucosum Schlechtendal, a Mexican diploid species geographically isolated from the other diploid A-genome species in potato relatives.</title>
        <authorList>
            <person name="Hosaka K."/>
        </authorList>
    </citation>
    <scope>NUCLEOTIDE SEQUENCE</scope>
    <source>
        <tissue evidence="1">Young leaves</tissue>
    </source>
</reference>
<name>A0AAF0UQS4_SOLVR</name>
<evidence type="ECO:0000313" key="2">
    <source>
        <dbReference type="Proteomes" id="UP001234989"/>
    </source>
</evidence>
<organism evidence="1 2">
    <name type="scientific">Solanum verrucosum</name>
    <dbReference type="NCBI Taxonomy" id="315347"/>
    <lineage>
        <taxon>Eukaryota</taxon>
        <taxon>Viridiplantae</taxon>
        <taxon>Streptophyta</taxon>
        <taxon>Embryophyta</taxon>
        <taxon>Tracheophyta</taxon>
        <taxon>Spermatophyta</taxon>
        <taxon>Magnoliopsida</taxon>
        <taxon>eudicotyledons</taxon>
        <taxon>Gunneridae</taxon>
        <taxon>Pentapetalae</taxon>
        <taxon>asterids</taxon>
        <taxon>lamiids</taxon>
        <taxon>Solanales</taxon>
        <taxon>Solanaceae</taxon>
        <taxon>Solanoideae</taxon>
        <taxon>Solaneae</taxon>
        <taxon>Solanum</taxon>
    </lineage>
</organism>
<dbReference type="Proteomes" id="UP001234989">
    <property type="component" value="Chromosome 10"/>
</dbReference>
<proteinExistence type="predicted"/>
<gene>
    <name evidence="1" type="ORF">MTR67_043131</name>
</gene>
<evidence type="ECO:0000313" key="1">
    <source>
        <dbReference type="EMBL" id="WMV49746.1"/>
    </source>
</evidence>
<accession>A0AAF0UQS4</accession>
<sequence length="93" mass="10314">MPLQMPKASGTVLIALRRRKLTRDSVGRRRRQGGLRWDVLSTIDGAERLIESTTEGVMIADVGTIRVPPLLFQRAPGTGPSCLLMIQRCFVPQ</sequence>
<protein>
    <submittedName>
        <fullName evidence="1">Uncharacterized protein</fullName>
    </submittedName>
</protein>
<dbReference type="AlphaFoldDB" id="A0AAF0UQS4"/>